<name>A0AAQ3THP6_PASNO</name>
<dbReference type="PANTHER" id="PTHR33377:SF4">
    <property type="entry name" value="OS07G0285800 PROTEIN"/>
    <property type="match status" value="1"/>
</dbReference>
<accession>A0AAQ3THP6</accession>
<dbReference type="AlphaFoldDB" id="A0AAQ3THP6"/>
<sequence>MERLEMAVSDLELALERSAKLPITDIALLQRRNMIKLCSLLHYTFCNPIARHLLEGKSLTYELEQGTQLRSLYIWSICSEERGVEAVLRYRYVDSTMVEKCFLLLMFVRLSESTNILRIASKGLQLLTSQFKLAAESAMGELAALPNLQAIVHSDANPLVSFREQYTKLTQHCRPDPACCKASRHGLCGSNIL</sequence>
<proteinExistence type="predicted"/>
<evidence type="ECO:0000313" key="2">
    <source>
        <dbReference type="Proteomes" id="UP001341281"/>
    </source>
</evidence>
<keyword evidence="2" id="KW-1185">Reference proteome</keyword>
<organism evidence="1 2">
    <name type="scientific">Paspalum notatum var. saurae</name>
    <dbReference type="NCBI Taxonomy" id="547442"/>
    <lineage>
        <taxon>Eukaryota</taxon>
        <taxon>Viridiplantae</taxon>
        <taxon>Streptophyta</taxon>
        <taxon>Embryophyta</taxon>
        <taxon>Tracheophyta</taxon>
        <taxon>Spermatophyta</taxon>
        <taxon>Magnoliopsida</taxon>
        <taxon>Liliopsida</taxon>
        <taxon>Poales</taxon>
        <taxon>Poaceae</taxon>
        <taxon>PACMAD clade</taxon>
        <taxon>Panicoideae</taxon>
        <taxon>Andropogonodae</taxon>
        <taxon>Paspaleae</taxon>
        <taxon>Paspalinae</taxon>
        <taxon>Paspalum</taxon>
    </lineage>
</organism>
<dbReference type="Pfam" id="PF08224">
    <property type="entry name" value="DUF1719"/>
    <property type="match status" value="1"/>
</dbReference>
<dbReference type="EMBL" id="CP144749">
    <property type="protein sequence ID" value="WVZ73650.1"/>
    <property type="molecule type" value="Genomic_DNA"/>
</dbReference>
<dbReference type="Proteomes" id="UP001341281">
    <property type="component" value="Chromosome 05"/>
</dbReference>
<dbReference type="InterPro" id="IPR013181">
    <property type="entry name" value="DUF1719"/>
</dbReference>
<dbReference type="SMART" id="SM01157">
    <property type="entry name" value="DUF1719"/>
    <property type="match status" value="1"/>
</dbReference>
<dbReference type="PANTHER" id="PTHR33377">
    <property type="entry name" value="OS10G0134700 PROTEIN-RELATED"/>
    <property type="match status" value="1"/>
</dbReference>
<reference evidence="1 2" key="1">
    <citation type="submission" date="2024-02" db="EMBL/GenBank/DDBJ databases">
        <title>High-quality chromosome-scale genome assembly of Pensacola bahiagrass (Paspalum notatum Flugge var. saurae).</title>
        <authorList>
            <person name="Vega J.M."/>
            <person name="Podio M."/>
            <person name="Orjuela J."/>
            <person name="Siena L.A."/>
            <person name="Pessino S.C."/>
            <person name="Combes M.C."/>
            <person name="Mariac C."/>
            <person name="Albertini E."/>
            <person name="Pupilli F."/>
            <person name="Ortiz J.P.A."/>
            <person name="Leblanc O."/>
        </authorList>
    </citation>
    <scope>NUCLEOTIDE SEQUENCE [LARGE SCALE GENOMIC DNA]</scope>
    <source>
        <strain evidence="1">R1</strain>
        <tissue evidence="1">Leaf</tissue>
    </source>
</reference>
<protein>
    <submittedName>
        <fullName evidence="1">Uncharacterized protein</fullName>
    </submittedName>
</protein>
<gene>
    <name evidence="1" type="ORF">U9M48_021935</name>
</gene>
<evidence type="ECO:0000313" key="1">
    <source>
        <dbReference type="EMBL" id="WVZ73650.1"/>
    </source>
</evidence>